<evidence type="ECO:0000313" key="13">
    <source>
        <dbReference type="EMBL" id="MCM2372548.1"/>
    </source>
</evidence>
<keyword evidence="5 11" id="KW-0812">Transmembrane</keyword>
<dbReference type="PANTHER" id="PTHR42823:SF3">
    <property type="entry name" value="ATP SYNTHASE SUBUNIT A, CHLOROPLASTIC"/>
    <property type="match status" value="1"/>
</dbReference>
<feature type="transmembrane region" description="Helical" evidence="11">
    <location>
        <begin position="23"/>
        <end position="44"/>
    </location>
</feature>
<evidence type="ECO:0000256" key="5">
    <source>
        <dbReference type="ARBA" id="ARBA00022692"/>
    </source>
</evidence>
<evidence type="ECO:0000256" key="4">
    <source>
        <dbReference type="ARBA" id="ARBA00022547"/>
    </source>
</evidence>
<name>A0ABT0U804_9BACT</name>
<dbReference type="PRINTS" id="PR00123">
    <property type="entry name" value="ATPASEA"/>
</dbReference>
<dbReference type="EMBL" id="JAMQBK010000047">
    <property type="protein sequence ID" value="MCM2372548.1"/>
    <property type="molecule type" value="Genomic_DNA"/>
</dbReference>
<dbReference type="RefSeq" id="WP_250930181.1">
    <property type="nucleotide sequence ID" value="NZ_JAMQBK010000047.1"/>
</dbReference>
<evidence type="ECO:0000256" key="6">
    <source>
        <dbReference type="ARBA" id="ARBA00022781"/>
    </source>
</evidence>
<proteinExistence type="inferred from homology"/>
<feature type="transmembrane region" description="Helical" evidence="11">
    <location>
        <begin position="193"/>
        <end position="218"/>
    </location>
</feature>
<evidence type="ECO:0000256" key="2">
    <source>
        <dbReference type="ARBA" id="ARBA00006810"/>
    </source>
</evidence>
<evidence type="ECO:0000256" key="1">
    <source>
        <dbReference type="ARBA" id="ARBA00004141"/>
    </source>
</evidence>
<keyword evidence="4 11" id="KW-0138">CF(0)</keyword>
<feature type="transmembrane region" description="Helical" evidence="11">
    <location>
        <begin position="165"/>
        <end position="187"/>
    </location>
</feature>
<comment type="function">
    <text evidence="11 12">Key component of the proton channel; it plays a direct role in the translocation of protons across the membrane.</text>
</comment>
<dbReference type="InterPro" id="IPR045082">
    <property type="entry name" value="ATP_syn_F0_a_bact/chloroplast"/>
</dbReference>
<keyword evidence="10 11" id="KW-0066">ATP synthesis</keyword>
<evidence type="ECO:0000256" key="9">
    <source>
        <dbReference type="ARBA" id="ARBA00023136"/>
    </source>
</evidence>
<keyword evidence="9 11" id="KW-0472">Membrane</keyword>
<dbReference type="PANTHER" id="PTHR42823">
    <property type="entry name" value="ATP SYNTHASE SUBUNIT A, CHLOROPLASTIC"/>
    <property type="match status" value="1"/>
</dbReference>
<keyword evidence="14" id="KW-1185">Reference proteome</keyword>
<dbReference type="PROSITE" id="PS00449">
    <property type="entry name" value="ATPASE_A"/>
    <property type="match status" value="1"/>
</dbReference>
<comment type="similarity">
    <text evidence="2 11 12">Belongs to the ATPase A chain family.</text>
</comment>
<gene>
    <name evidence="11 13" type="primary">atpB</name>
    <name evidence="13" type="ORF">NB063_18210</name>
</gene>
<dbReference type="NCBIfam" id="TIGR01131">
    <property type="entry name" value="ATP_synt_6_or_A"/>
    <property type="match status" value="1"/>
</dbReference>
<evidence type="ECO:0000313" key="14">
    <source>
        <dbReference type="Proteomes" id="UP001202961"/>
    </source>
</evidence>
<comment type="caution">
    <text evidence="13">The sequence shown here is derived from an EMBL/GenBank/DDBJ whole genome shotgun (WGS) entry which is preliminary data.</text>
</comment>
<keyword evidence="11" id="KW-1003">Cell membrane</keyword>
<dbReference type="InterPro" id="IPR035908">
    <property type="entry name" value="F0_ATP_A_sf"/>
</dbReference>
<dbReference type="Proteomes" id="UP001202961">
    <property type="component" value="Unassembled WGS sequence"/>
</dbReference>
<feature type="transmembrane region" description="Helical" evidence="11">
    <location>
        <begin position="108"/>
        <end position="128"/>
    </location>
</feature>
<keyword evidence="7 11" id="KW-1133">Transmembrane helix</keyword>
<evidence type="ECO:0000256" key="10">
    <source>
        <dbReference type="ARBA" id="ARBA00023310"/>
    </source>
</evidence>
<comment type="subcellular location">
    <subcellularLocation>
        <location evidence="11 12">Cell membrane</location>
        <topology evidence="11 12">Multi-pass membrane protein</topology>
    </subcellularLocation>
    <subcellularLocation>
        <location evidence="1">Membrane</location>
        <topology evidence="1">Multi-pass membrane protein</topology>
    </subcellularLocation>
</comment>
<dbReference type="Gene3D" id="1.20.120.220">
    <property type="entry name" value="ATP synthase, F0 complex, subunit A"/>
    <property type="match status" value="1"/>
</dbReference>
<dbReference type="HAMAP" id="MF_01393">
    <property type="entry name" value="ATP_synth_a_bact"/>
    <property type="match status" value="1"/>
</dbReference>
<dbReference type="InterPro" id="IPR023011">
    <property type="entry name" value="ATP_synth_F0_asu_AS"/>
</dbReference>
<feature type="transmembrane region" description="Helical" evidence="11">
    <location>
        <begin position="75"/>
        <end position="96"/>
    </location>
</feature>
<dbReference type="CDD" id="cd00310">
    <property type="entry name" value="ATP-synt_Fo_a_6"/>
    <property type="match status" value="1"/>
</dbReference>
<evidence type="ECO:0000256" key="7">
    <source>
        <dbReference type="ARBA" id="ARBA00022989"/>
    </source>
</evidence>
<evidence type="ECO:0000256" key="3">
    <source>
        <dbReference type="ARBA" id="ARBA00022448"/>
    </source>
</evidence>
<keyword evidence="8 11" id="KW-0406">Ion transport</keyword>
<keyword evidence="6 11" id="KW-0375">Hydrogen ion transport</keyword>
<keyword evidence="3 11" id="KW-0813">Transport</keyword>
<evidence type="ECO:0000256" key="8">
    <source>
        <dbReference type="ARBA" id="ARBA00023065"/>
    </source>
</evidence>
<evidence type="ECO:0000256" key="11">
    <source>
        <dbReference type="HAMAP-Rule" id="MF_01393"/>
    </source>
</evidence>
<dbReference type="InterPro" id="IPR000568">
    <property type="entry name" value="ATP_synth_F0_asu"/>
</dbReference>
<protein>
    <recommendedName>
        <fullName evidence="11 12">ATP synthase subunit a</fullName>
    </recommendedName>
    <alternativeName>
        <fullName evidence="11">ATP synthase F0 sector subunit a</fullName>
    </alternativeName>
    <alternativeName>
        <fullName evidence="11">F-ATPase subunit 6</fullName>
    </alternativeName>
</protein>
<dbReference type="SUPFAM" id="SSF81336">
    <property type="entry name" value="F1F0 ATP synthase subunit A"/>
    <property type="match status" value="1"/>
</dbReference>
<organism evidence="13 14">
    <name type="scientific">Aporhodopirellula aestuarii</name>
    <dbReference type="NCBI Taxonomy" id="2950107"/>
    <lineage>
        <taxon>Bacteria</taxon>
        <taxon>Pseudomonadati</taxon>
        <taxon>Planctomycetota</taxon>
        <taxon>Planctomycetia</taxon>
        <taxon>Pirellulales</taxon>
        <taxon>Pirellulaceae</taxon>
        <taxon>Aporhodopirellula</taxon>
    </lineage>
</organism>
<accession>A0ABT0U804</accession>
<dbReference type="Pfam" id="PF00119">
    <property type="entry name" value="ATP-synt_A"/>
    <property type="match status" value="1"/>
</dbReference>
<reference evidence="13 14" key="1">
    <citation type="journal article" date="2022" name="Syst. Appl. Microbiol.">
        <title>Rhodopirellula aestuarii sp. nov., a novel member of the genus Rhodopirellula isolated from brackish sediments collected in the Tagus River estuary, Portugal.</title>
        <authorList>
            <person name="Vitorino I.R."/>
            <person name="Klimek D."/>
            <person name="Calusinska M."/>
            <person name="Lobo-da-Cunha A."/>
            <person name="Vasconcelos V."/>
            <person name="Lage O.M."/>
        </authorList>
    </citation>
    <scope>NUCLEOTIDE SEQUENCE [LARGE SCALE GENOMIC DNA]</scope>
    <source>
        <strain evidence="13 14">ICT_H3.1</strain>
    </source>
</reference>
<evidence type="ECO:0000256" key="12">
    <source>
        <dbReference type="RuleBase" id="RU000483"/>
    </source>
</evidence>
<sequence length="223" mass="23936">MNLRIFGDPVIFEIGPVPVTETMVTSTAVTIALVSAAVLLRHFVSRQPHHWLAIVAFMTVDSFDRLVEEIIGRRHAIVATLAGSLFLFIAACNIAGQLPGVHPATGSLATTSALAAVVFLSVPIAGIWTHGTWEYVKQYFRPNPLMMPLHVISELSRTLALAVRLFGNIMSGHLVVGLLVALAGFLVPTPIMALDLLIGLLQAYIFAILSTVYIGAAISAEEE</sequence>